<feature type="domain" description="Lyase catalytic" evidence="4">
    <location>
        <begin position="259"/>
        <end position="489"/>
    </location>
</feature>
<evidence type="ECO:0000256" key="1">
    <source>
        <dbReference type="ARBA" id="ARBA00006699"/>
    </source>
</evidence>
<feature type="domain" description="Polysaccharide lyase family 8 central" evidence="3">
    <location>
        <begin position="639"/>
        <end position="784"/>
    </location>
</feature>
<dbReference type="GO" id="GO:0005576">
    <property type="term" value="C:extracellular region"/>
    <property type="evidence" value="ECO:0007669"/>
    <property type="project" value="InterPro"/>
</dbReference>
<reference evidence="6 8" key="1">
    <citation type="journal article" date="2019" name="Nat. Med.">
        <title>A library of human gut bacterial isolates paired with longitudinal multiomics data enables mechanistic microbiome research.</title>
        <authorList>
            <person name="Poyet M."/>
            <person name="Groussin M."/>
            <person name="Gibbons S.M."/>
            <person name="Avila-Pacheco J."/>
            <person name="Jiang X."/>
            <person name="Kearney S.M."/>
            <person name="Perrotta A.R."/>
            <person name="Berdy B."/>
            <person name="Zhao S."/>
            <person name="Lieberman T.D."/>
            <person name="Swanson P.K."/>
            <person name="Smith M."/>
            <person name="Roesemann S."/>
            <person name="Alexander J.E."/>
            <person name="Rich S.A."/>
            <person name="Livny J."/>
            <person name="Vlamakis H."/>
            <person name="Clish C."/>
            <person name="Bullock K."/>
            <person name="Deik A."/>
            <person name="Scott J."/>
            <person name="Pierce K.A."/>
            <person name="Xavier R.J."/>
            <person name="Alm E.J."/>
        </authorList>
    </citation>
    <scope>NUCLEOTIDE SEQUENCE [LARGE SCALE GENOMIC DNA]</scope>
    <source>
        <strain evidence="6 8">BIOML-A7</strain>
    </source>
</reference>
<keyword evidence="2" id="KW-0456">Lyase</keyword>
<dbReference type="Proteomes" id="UP000449193">
    <property type="component" value="Unassembled WGS sequence"/>
</dbReference>
<evidence type="ECO:0000256" key="2">
    <source>
        <dbReference type="ARBA" id="ARBA00023239"/>
    </source>
</evidence>
<dbReference type="PANTHER" id="PTHR37322">
    <property type="match status" value="1"/>
</dbReference>
<evidence type="ECO:0000313" key="6">
    <source>
        <dbReference type="EMBL" id="MTS52942.1"/>
    </source>
</evidence>
<dbReference type="Proteomes" id="UP000431913">
    <property type="component" value="Unassembled WGS sequence"/>
</dbReference>
<gene>
    <name evidence="5" type="ORF">FYJ76_14415</name>
    <name evidence="6" type="ORF">GMD52_15575</name>
</gene>
<dbReference type="AlphaFoldDB" id="A0A6I3QAV7"/>
<dbReference type="GO" id="GO:0006027">
    <property type="term" value="P:glycosaminoglycan catabolic process"/>
    <property type="evidence" value="ECO:0007669"/>
    <property type="project" value="InterPro"/>
</dbReference>
<dbReference type="SUPFAM" id="SSF74650">
    <property type="entry name" value="Galactose mutarotase-like"/>
    <property type="match status" value="1"/>
</dbReference>
<dbReference type="InterPro" id="IPR011071">
    <property type="entry name" value="Lyase_8-like_C"/>
</dbReference>
<dbReference type="InterPro" id="IPR039174">
    <property type="entry name" value="Chondroitin_ABC_lyase"/>
</dbReference>
<dbReference type="PANTHER" id="PTHR37322:SF3">
    <property type="entry name" value="CHONDROITIN SULFATE ABC EXOLYASE"/>
    <property type="match status" value="1"/>
</dbReference>
<dbReference type="GO" id="GO:0016837">
    <property type="term" value="F:carbon-oxygen lyase activity, acting on polysaccharides"/>
    <property type="evidence" value="ECO:0007669"/>
    <property type="project" value="UniProtKB-ARBA"/>
</dbReference>
<dbReference type="Gene3D" id="2.60.220.10">
    <property type="entry name" value="Polysaccharide lyase family 8-like, C-terminal"/>
    <property type="match status" value="1"/>
</dbReference>
<dbReference type="InterPro" id="IPR014718">
    <property type="entry name" value="GH-type_carb-bd"/>
</dbReference>
<dbReference type="Pfam" id="PF02278">
    <property type="entry name" value="Lyase_8"/>
    <property type="match status" value="1"/>
</dbReference>
<dbReference type="RefSeq" id="WP_009324210.1">
    <property type="nucleotide sequence ID" value="NZ_JAQEEP010000051.1"/>
</dbReference>
<sequence length="949" mass="106516">MSFLTVPTDGIATVFHATDSRVTRSHLCGTDGSGIRWRFCDGATLTLERRFAMPGLVVQPPRVPGFAFRIYCMAPSGEQLHFTFSAADGRSLRLTLRLNFHGWKEFCIPYERGFMLGHTAPDALCRLCIQAETGGGFSNILFRDIRLWAAVDALFVYPSLCAQVRHLACHPRRFPAEIYEDNAPCRNAPVFPLPEYVTENELSAFAEITRRYEAFCDTLDTPPYTQPAPDALERAQAFFRSMTLRIRHGQVTGQPIHDITAYAHAMAAFARAYCAAPSVELLEQYVLLLRHLEEQNIAFNWYHGRGIASSVLRMRKPLAAGGMLSHTISFLRQAYEFGKVYTVSSHHGIPGKIFEDSDAVATELPSLLACILLTESTPEKVRDMRHFLYYLEHVCLGTAPGIASGYKPDGTIFHHGGYIRNYQKVALYTLARILRLLSGTVFEPSSALHARIRAILETEYAFSCGVYEPFCLAQYAFQPDNASSVSEFADTAIATQDEVLARQYVALARSSSREMATPQYLLFQKRGLEPAASYRGHQTLSYSAAAVHARDGWKLFVRGYSKYVYAREIWSRTSSRYCAFGLFRSFGALELCFSSACDAGVNNGMDIENGFDYTRWNGATAVHIPLTQLAAAPDIVEDEWAEWLYSDEGFAGGLDVPENGIFALRLHGPEKYALGQFRASKSYHFFGDSVLCLGSGIENDSDLWETETTLFQEPADRAVRNGSIVADSRGCVYYIYPGQRLRFFTSRTVSRDTRDARDTFGRRTFALLCHGKRPRNATYAYLMQIGTDIDHFAVRQPWKDIDILRLDTDAHIVRIGQKLQYVFFHKQPNLNTTGPICGVTEPCILCTEMLTNGRLLLSICDPDLHLYFGKSAFSSLSGRHEEHSIYGMNWYSSESRSSRIWVLLRGILHIESCTENSFRIVNVSDDCTILECTCQHGLTASATLTSHKN</sequence>
<reference evidence="5 7" key="2">
    <citation type="submission" date="2019-08" db="EMBL/GenBank/DDBJ databases">
        <title>In-depth cultivation of the pig gut microbiome towards novel bacterial diversity and tailored functional studies.</title>
        <authorList>
            <person name="Wylensek D."/>
            <person name="Hitch T.C.A."/>
            <person name="Clavel T."/>
        </authorList>
    </citation>
    <scope>NUCLEOTIDE SEQUENCE [LARGE SCALE GENOMIC DNA]</scope>
    <source>
        <strain evidence="5 7">WCA3-601-WT-6J</strain>
    </source>
</reference>
<comment type="caution">
    <text evidence="6">The sequence shown here is derived from an EMBL/GenBank/DDBJ whole genome shotgun (WGS) entry which is preliminary data.</text>
</comment>
<dbReference type="EMBL" id="WMZR01000027">
    <property type="protein sequence ID" value="MTS52942.1"/>
    <property type="molecule type" value="Genomic_DNA"/>
</dbReference>
<dbReference type="EMBL" id="VUNJ01000019">
    <property type="protein sequence ID" value="MST93108.1"/>
    <property type="molecule type" value="Genomic_DNA"/>
</dbReference>
<dbReference type="Gene3D" id="1.50.10.100">
    <property type="entry name" value="Chondroitin AC/alginate lyase"/>
    <property type="match status" value="1"/>
</dbReference>
<dbReference type="GO" id="GO:0005975">
    <property type="term" value="P:carbohydrate metabolic process"/>
    <property type="evidence" value="ECO:0007669"/>
    <property type="project" value="InterPro"/>
</dbReference>
<evidence type="ECO:0000259" key="3">
    <source>
        <dbReference type="Pfam" id="PF02278"/>
    </source>
</evidence>
<evidence type="ECO:0000259" key="4">
    <source>
        <dbReference type="Pfam" id="PF09093"/>
    </source>
</evidence>
<organism evidence="6 8">
    <name type="scientific">Ruthenibacterium lactatiformans</name>
    <dbReference type="NCBI Taxonomy" id="1550024"/>
    <lineage>
        <taxon>Bacteria</taxon>
        <taxon>Bacillati</taxon>
        <taxon>Bacillota</taxon>
        <taxon>Clostridia</taxon>
        <taxon>Eubacteriales</taxon>
        <taxon>Oscillospiraceae</taxon>
        <taxon>Ruthenibacterium</taxon>
    </lineage>
</organism>
<evidence type="ECO:0000313" key="7">
    <source>
        <dbReference type="Proteomes" id="UP000431913"/>
    </source>
</evidence>
<name>A0A6I3QAV7_9FIRM</name>
<evidence type="ECO:0000313" key="5">
    <source>
        <dbReference type="EMBL" id="MST93108.1"/>
    </source>
</evidence>
<comment type="similarity">
    <text evidence="1">Belongs to the polysaccharide lyase 8 family.</text>
</comment>
<dbReference type="InterPro" id="IPR003159">
    <property type="entry name" value="Lyase_8_central_dom"/>
</dbReference>
<dbReference type="Pfam" id="PF09093">
    <property type="entry name" value="Lyase_catalyt"/>
    <property type="match status" value="1"/>
</dbReference>
<protein>
    <submittedName>
        <fullName evidence="6">Uncharacterized protein</fullName>
    </submittedName>
</protein>
<accession>A0A6I3QAV7</accession>
<dbReference type="SUPFAM" id="SSF48230">
    <property type="entry name" value="Chondroitin AC/alginate lyase"/>
    <property type="match status" value="1"/>
</dbReference>
<dbReference type="InterPro" id="IPR008929">
    <property type="entry name" value="Chondroitin_lyas"/>
</dbReference>
<dbReference type="SUPFAM" id="SSF49863">
    <property type="entry name" value="Hyaluronate lyase-like, C-terminal domain"/>
    <property type="match status" value="1"/>
</dbReference>
<dbReference type="InterPro" id="IPR011013">
    <property type="entry name" value="Gal_mutarotase_sf_dom"/>
</dbReference>
<evidence type="ECO:0000313" key="8">
    <source>
        <dbReference type="Proteomes" id="UP000449193"/>
    </source>
</evidence>
<dbReference type="Gene3D" id="2.60.120.430">
    <property type="entry name" value="Galactose-binding lectin"/>
    <property type="match status" value="1"/>
</dbReference>
<dbReference type="Gene3D" id="2.70.98.10">
    <property type="match status" value="1"/>
</dbReference>
<dbReference type="GO" id="GO:0030246">
    <property type="term" value="F:carbohydrate binding"/>
    <property type="evidence" value="ECO:0007669"/>
    <property type="project" value="InterPro"/>
</dbReference>
<proteinExistence type="inferred from homology"/>
<dbReference type="InterPro" id="IPR015177">
    <property type="entry name" value="Lyase_catalyt"/>
</dbReference>